<evidence type="ECO:0000313" key="1">
    <source>
        <dbReference type="EMBL" id="OIQ86279.1"/>
    </source>
</evidence>
<dbReference type="PANTHER" id="PTHR36837:SF2">
    <property type="entry name" value="POLY(3-HYDROXYALKANOATE) POLYMERASE SUBUNIT PHAC"/>
    <property type="match status" value="1"/>
</dbReference>
<organism evidence="1">
    <name type="scientific">mine drainage metagenome</name>
    <dbReference type="NCBI Taxonomy" id="410659"/>
    <lineage>
        <taxon>unclassified sequences</taxon>
        <taxon>metagenomes</taxon>
        <taxon>ecological metagenomes</taxon>
    </lineage>
</organism>
<dbReference type="InterPro" id="IPR051321">
    <property type="entry name" value="PHA/PHB_synthase"/>
</dbReference>
<accession>A0A1J5R2J6</accession>
<dbReference type="Gene3D" id="3.40.50.1820">
    <property type="entry name" value="alpha/beta hydrolase"/>
    <property type="match status" value="1"/>
</dbReference>
<dbReference type="AlphaFoldDB" id="A0A1J5R2J6"/>
<name>A0A1J5R2J6_9ZZZZ</name>
<protein>
    <submittedName>
        <fullName evidence="1">Acyl-CoA synthetase</fullName>
    </submittedName>
</protein>
<dbReference type="PANTHER" id="PTHR36837">
    <property type="entry name" value="POLY(3-HYDROXYALKANOATE) POLYMERASE SUBUNIT PHAC"/>
    <property type="match status" value="1"/>
</dbReference>
<dbReference type="InterPro" id="IPR024501">
    <property type="entry name" value="DUF3141"/>
</dbReference>
<dbReference type="Pfam" id="PF11339">
    <property type="entry name" value="DUF3141"/>
    <property type="match status" value="1"/>
</dbReference>
<dbReference type="EMBL" id="MLJW01000490">
    <property type="protein sequence ID" value="OIQ86279.1"/>
    <property type="molecule type" value="Genomic_DNA"/>
</dbReference>
<dbReference type="InterPro" id="IPR029058">
    <property type="entry name" value="AB_hydrolase_fold"/>
</dbReference>
<reference evidence="1" key="1">
    <citation type="submission" date="2016-10" db="EMBL/GenBank/DDBJ databases">
        <title>Sequence of Gallionella enrichment culture.</title>
        <authorList>
            <person name="Poehlein A."/>
            <person name="Muehling M."/>
            <person name="Daniel R."/>
        </authorList>
    </citation>
    <scope>NUCLEOTIDE SEQUENCE</scope>
</reference>
<sequence length="374" mass="41516">MSTTQSHETSKVNINSAFFWPVQLAADLAEQGLELAARNVKFLDEEARLHGGLKPRLATAHSVRLALRTLNLCDYSAPGAPGLPTLVDAPYAGHTSMIADYHEGQSLMQTLRAGGVANLHLTDWHSATPDMKDLEVDQYLAELLACIDDLGGRVHLVGLCQGGWMAAMLAARFPHKVASLVLAGSPIDTHAGRGPLVKMVKESPMLFYEDLVAAGNGLMLGKFMLAGWKNMHPEQHYVQEHIDLYEHIDDPAWLSKTEAFERWYENPLDLPGRWYLQVIDRLFKRNLLARGEYVALGRRLDLKAITCPLFLLAGERDDITSREQVFAAEHLFGTPKSRIEKRMVPGGHVGLFMGARTLKQVWPVIAAWIIAQQA</sequence>
<comment type="caution">
    <text evidence="1">The sequence shown here is derived from an EMBL/GenBank/DDBJ whole genome shotgun (WGS) entry which is preliminary data.</text>
</comment>
<proteinExistence type="predicted"/>
<gene>
    <name evidence="1" type="ORF">GALL_318840</name>
</gene>
<dbReference type="SUPFAM" id="SSF53474">
    <property type="entry name" value="alpha/beta-Hydrolases"/>
    <property type="match status" value="1"/>
</dbReference>